<dbReference type="InterPro" id="IPR052342">
    <property type="entry name" value="MCH/BMMD"/>
</dbReference>
<evidence type="ECO:0000259" key="1">
    <source>
        <dbReference type="Pfam" id="PF01575"/>
    </source>
</evidence>
<proteinExistence type="predicted"/>
<dbReference type="PANTHER" id="PTHR43664">
    <property type="entry name" value="MONOAMINE OXIDASE-RELATED"/>
    <property type="match status" value="1"/>
</dbReference>
<dbReference type="InterPro" id="IPR002539">
    <property type="entry name" value="MaoC-like_dom"/>
</dbReference>
<dbReference type="RefSeq" id="WP_337309438.1">
    <property type="nucleotide sequence ID" value="NZ_JAEKNS010000037.1"/>
</dbReference>
<dbReference type="SUPFAM" id="SSF54637">
    <property type="entry name" value="Thioesterase/thiol ester dehydrase-isomerase"/>
    <property type="match status" value="1"/>
</dbReference>
<name>A0A934MYP8_9BACT</name>
<dbReference type="Pfam" id="PF01575">
    <property type="entry name" value="MaoC_dehydratas"/>
    <property type="match status" value="1"/>
</dbReference>
<evidence type="ECO:0000313" key="2">
    <source>
        <dbReference type="EMBL" id="MBJ7593810.1"/>
    </source>
</evidence>
<gene>
    <name evidence="2" type="ORF">JF886_02940</name>
</gene>
<comment type="caution">
    <text evidence="2">The sequence shown here is derived from an EMBL/GenBank/DDBJ whole genome shotgun (WGS) entry which is preliminary data.</text>
</comment>
<dbReference type="Proteomes" id="UP000606991">
    <property type="component" value="Unassembled WGS sequence"/>
</dbReference>
<reference evidence="2 3" key="1">
    <citation type="submission" date="2020-10" db="EMBL/GenBank/DDBJ databases">
        <title>Ca. Dormibacterota MAGs.</title>
        <authorList>
            <person name="Montgomery K."/>
        </authorList>
    </citation>
    <scope>NUCLEOTIDE SEQUENCE [LARGE SCALE GENOMIC DNA]</scope>
    <source>
        <strain evidence="2">SC8812_S17_18</strain>
    </source>
</reference>
<accession>A0A934MYP8</accession>
<dbReference type="Gene3D" id="3.10.129.10">
    <property type="entry name" value="Hotdog Thioesterase"/>
    <property type="match status" value="1"/>
</dbReference>
<dbReference type="CDD" id="cd03451">
    <property type="entry name" value="FkbR2"/>
    <property type="match status" value="1"/>
</dbReference>
<dbReference type="PANTHER" id="PTHR43664:SF1">
    <property type="entry name" value="BETA-METHYLMALYL-COA DEHYDRATASE"/>
    <property type="match status" value="1"/>
</dbReference>
<feature type="domain" description="MaoC-like" evidence="1">
    <location>
        <begin position="25"/>
        <end position="131"/>
    </location>
</feature>
<organism evidence="2 3">
    <name type="scientific">Candidatus Aeolococcus gillhamiae</name>
    <dbReference type="NCBI Taxonomy" id="3127015"/>
    <lineage>
        <taxon>Bacteria</taxon>
        <taxon>Bacillati</taxon>
        <taxon>Candidatus Dormiibacterota</taxon>
        <taxon>Candidatus Dormibacteria</taxon>
        <taxon>Candidatus Aeolococcales</taxon>
        <taxon>Candidatus Aeolococcaceae</taxon>
        <taxon>Candidatus Aeolococcus</taxon>
    </lineage>
</organism>
<evidence type="ECO:0000313" key="3">
    <source>
        <dbReference type="Proteomes" id="UP000606991"/>
    </source>
</evidence>
<dbReference type="AlphaFoldDB" id="A0A934MYP8"/>
<dbReference type="InterPro" id="IPR029069">
    <property type="entry name" value="HotDog_dom_sf"/>
</dbReference>
<sequence length="180" mass="20134">MALDDQPGSGPAPSEWRGRFYEDLTIGGVFKSRLGRTVIDADNVWFTCLTMNTNQMHFNQEHAARTWSGQCLVNSTLTLALVTGLSVPDTSENATANLGWDRVTLPGPVFVGDTLWAESEVLSKRESRTNPDVGIVRIRSRGINQRREVVIEFERTFMIYKRTVPEARASFPGTDTPWSL</sequence>
<protein>
    <submittedName>
        <fullName evidence="2">MaoC family dehydratase</fullName>
    </submittedName>
</protein>
<dbReference type="EMBL" id="JAEKNS010000037">
    <property type="protein sequence ID" value="MBJ7593810.1"/>
    <property type="molecule type" value="Genomic_DNA"/>
</dbReference>